<evidence type="ECO:0000313" key="2">
    <source>
        <dbReference type="EMBL" id="MEC0487290.1"/>
    </source>
</evidence>
<evidence type="ECO:0000313" key="1">
    <source>
        <dbReference type="EMBL" id="KRT95517.1"/>
    </source>
</evidence>
<accession>A0A0T6BV31</accession>
<dbReference type="EMBL" id="LECW02000002">
    <property type="protein sequence ID" value="KRT95517.1"/>
    <property type="molecule type" value="Genomic_DNA"/>
</dbReference>
<dbReference type="Proteomes" id="UP000036168">
    <property type="component" value="Unassembled WGS sequence"/>
</dbReference>
<reference evidence="1" key="2">
    <citation type="submission" date="2015-10" db="EMBL/GenBank/DDBJ databases">
        <authorList>
            <person name="Gilbert D.G."/>
        </authorList>
    </citation>
    <scope>NUCLEOTIDE SEQUENCE</scope>
    <source>
        <strain evidence="1">GO-13</strain>
    </source>
</reference>
<dbReference type="Proteomes" id="UP001341297">
    <property type="component" value="Unassembled WGS sequence"/>
</dbReference>
<dbReference type="RefSeq" id="WP_048349902.1">
    <property type="nucleotide sequence ID" value="NZ_JARRTL010000029.1"/>
</dbReference>
<keyword evidence="4" id="KW-1185">Reference proteome</keyword>
<dbReference type="EMBL" id="JARRTL010000029">
    <property type="protein sequence ID" value="MEC0487290.1"/>
    <property type="molecule type" value="Genomic_DNA"/>
</dbReference>
<evidence type="ECO:0000313" key="3">
    <source>
        <dbReference type="Proteomes" id="UP000036168"/>
    </source>
</evidence>
<organism evidence="1 3">
    <name type="scientific">Bacillus glycinifermentans</name>
    <dbReference type="NCBI Taxonomy" id="1664069"/>
    <lineage>
        <taxon>Bacteria</taxon>
        <taxon>Bacillati</taxon>
        <taxon>Bacillota</taxon>
        <taxon>Bacilli</taxon>
        <taxon>Bacillales</taxon>
        <taxon>Bacillaceae</taxon>
        <taxon>Bacillus</taxon>
    </lineage>
</organism>
<proteinExistence type="predicted"/>
<sequence>MFKYHTRYGTVSVQVGKQNFENMTVEVNEEDGNKLTCDMLHEDDGDIGFVYKNESIYFHHTI</sequence>
<name>A0A0T6BV31_9BACI</name>
<evidence type="ECO:0000313" key="4">
    <source>
        <dbReference type="Proteomes" id="UP001341297"/>
    </source>
</evidence>
<comment type="caution">
    <text evidence="1">The sequence shown here is derived from an EMBL/GenBank/DDBJ whole genome shotgun (WGS) entry which is preliminary data.</text>
</comment>
<gene>
    <name evidence="1" type="ORF">AB447_209460</name>
    <name evidence="2" type="ORF">P8828_21280</name>
</gene>
<dbReference type="AlphaFoldDB" id="A0A0T6BV31"/>
<reference evidence="2 4" key="3">
    <citation type="submission" date="2023-03" db="EMBL/GenBank/DDBJ databases">
        <title>Agriculturally important microbes genome sequencing.</title>
        <authorList>
            <person name="Dunlap C."/>
        </authorList>
    </citation>
    <scope>NUCLEOTIDE SEQUENCE [LARGE SCALE GENOMIC DNA]</scope>
    <source>
        <strain evidence="2 4">CBP-3203</strain>
    </source>
</reference>
<reference evidence="1 3" key="1">
    <citation type="journal article" date="2015" name="Int. J. Syst. Evol. Microbiol.">
        <title>Bacillus glycinifermentans sp. nov., isolated from fermented soybean paste.</title>
        <authorList>
            <person name="Kim S.J."/>
            <person name="Dunlap C.A."/>
            <person name="Kwon S.W."/>
            <person name="Rooney A.P."/>
        </authorList>
    </citation>
    <scope>NUCLEOTIDE SEQUENCE [LARGE SCALE GENOMIC DNA]</scope>
    <source>
        <strain evidence="1 3">GO-13</strain>
    </source>
</reference>
<protein>
    <submittedName>
        <fullName evidence="1">Uncharacterized protein</fullName>
    </submittedName>
</protein>